<evidence type="ECO:0000256" key="5">
    <source>
        <dbReference type="SAM" id="MobiDB-lite"/>
    </source>
</evidence>
<feature type="non-terminal residue" evidence="8">
    <location>
        <position position="1"/>
    </location>
</feature>
<evidence type="ECO:0000313" key="9">
    <source>
        <dbReference type="Proteomes" id="UP000886611"/>
    </source>
</evidence>
<feature type="region of interest" description="Disordered" evidence="5">
    <location>
        <begin position="179"/>
        <end position="281"/>
    </location>
</feature>
<evidence type="ECO:0000259" key="7">
    <source>
        <dbReference type="PROSITE" id="PS51304"/>
    </source>
</evidence>
<dbReference type="InterPro" id="IPR022778">
    <property type="entry name" value="CDKN3"/>
</dbReference>
<feature type="compositionally biased region" description="Pro residues" evidence="5">
    <location>
        <begin position="325"/>
        <end position="343"/>
    </location>
</feature>
<evidence type="ECO:0000259" key="6">
    <source>
        <dbReference type="PROSITE" id="PS50056"/>
    </source>
</evidence>
<gene>
    <name evidence="8" type="primary">Cdkn3</name>
    <name evidence="8" type="ORF">GTO96_0012008</name>
</gene>
<feature type="domain" description="Tyrosine specific protein phosphatases" evidence="6">
    <location>
        <begin position="108"/>
        <end position="163"/>
    </location>
</feature>
<feature type="compositionally biased region" description="Polar residues" evidence="5">
    <location>
        <begin position="201"/>
        <end position="212"/>
    </location>
</feature>
<dbReference type="InterPro" id="IPR044156">
    <property type="entry name" value="Galectin-like"/>
</dbReference>
<dbReference type="InterPro" id="IPR000387">
    <property type="entry name" value="Tyr_Pase_dom"/>
</dbReference>
<dbReference type="AlphaFoldDB" id="A0A8X7WYJ0"/>
<dbReference type="SUPFAM" id="SSF52799">
    <property type="entry name" value="(Phosphotyrosine protein) phosphatases II"/>
    <property type="match status" value="1"/>
</dbReference>
<feature type="domain" description="Galectin" evidence="7">
    <location>
        <begin position="365"/>
        <end position="492"/>
    </location>
</feature>
<dbReference type="GO" id="GO:0050918">
    <property type="term" value="P:positive chemotaxis"/>
    <property type="evidence" value="ECO:0007669"/>
    <property type="project" value="TreeGrafter"/>
</dbReference>
<feature type="non-terminal residue" evidence="8">
    <location>
        <position position="494"/>
    </location>
</feature>
<dbReference type="GO" id="GO:0045806">
    <property type="term" value="P:negative regulation of endocytosis"/>
    <property type="evidence" value="ECO:0007669"/>
    <property type="project" value="TreeGrafter"/>
</dbReference>
<keyword evidence="3" id="KW-0904">Protein phosphatase</keyword>
<dbReference type="InterPro" id="IPR013320">
    <property type="entry name" value="ConA-like_dom_sf"/>
</dbReference>
<feature type="compositionally biased region" description="Acidic residues" evidence="5">
    <location>
        <begin position="14"/>
        <end position="26"/>
    </location>
</feature>
<dbReference type="GO" id="GO:0005634">
    <property type="term" value="C:nucleus"/>
    <property type="evidence" value="ECO:0007669"/>
    <property type="project" value="TreeGrafter"/>
</dbReference>
<feature type="compositionally biased region" description="Low complexity" evidence="5">
    <location>
        <begin position="243"/>
        <end position="254"/>
    </location>
</feature>
<dbReference type="InterPro" id="IPR016130">
    <property type="entry name" value="Tyr_Pase_AS"/>
</dbReference>
<accession>A0A8X7WYJ0</accession>
<dbReference type="Proteomes" id="UP000886611">
    <property type="component" value="Unassembled WGS sequence"/>
</dbReference>
<evidence type="ECO:0000313" key="8">
    <source>
        <dbReference type="EMBL" id="KAG2457885.1"/>
    </source>
</evidence>
<protein>
    <recommendedName>
        <fullName evidence="4">Galectin</fullName>
    </recommendedName>
</protein>
<sequence>IPLQSSATRKTEFDSSDDENVTEEQEQTPLEISWLSLANVDCAQNLGICALPGELKGQGVAEVFVFCTLGELNKYRVPHLLDSYQQHGLIAHHHPFPDGCAPELDQCCQILEELKSNLKNGHITVLHCYGGLGRSGLIAACLLLHLSDVMTPDKAIDLLRELRGSGAIQTIKLEDALPADSTGKASNVSNTKPTADASFGMPTSNPWSNTPGAPQHPHPSGPAFTGQPSAPGQFPGAPGGQGPYAPGGPAAHPGSLPYSNPNMPFLPPTGQPDAGPFGPSVPGGFPFASGPYASFPGTAFPSGPFGPPSGNWGMQPSPNLPCPPGPAVGPWGPLPTPSGPNPPSGGACGPAAPPVGPSGSLPVPFEFPLQAGVMPRLLITVMGEFKKNGERFQIDFTKGPDVVFHFNPRIRERAVVRNAYLNGRWGPEERQGGFPFEQGKKFEVKILCEADMFKVAVNGAHLLEYRHRFKNLKEITLLRVSGDLTLSSVIPTMV</sequence>
<dbReference type="PANTHER" id="PTHR11346">
    <property type="entry name" value="GALECTIN"/>
    <property type="match status" value="1"/>
</dbReference>
<dbReference type="Pfam" id="PF00337">
    <property type="entry name" value="Gal-bind_lectin"/>
    <property type="match status" value="1"/>
</dbReference>
<organism evidence="8 9">
    <name type="scientific">Polypterus senegalus</name>
    <name type="common">Senegal bichir</name>
    <dbReference type="NCBI Taxonomy" id="55291"/>
    <lineage>
        <taxon>Eukaryota</taxon>
        <taxon>Metazoa</taxon>
        <taxon>Chordata</taxon>
        <taxon>Craniata</taxon>
        <taxon>Vertebrata</taxon>
        <taxon>Euteleostomi</taxon>
        <taxon>Actinopterygii</taxon>
        <taxon>Polypteriformes</taxon>
        <taxon>Polypteridae</taxon>
        <taxon>Polypterus</taxon>
    </lineage>
</organism>
<dbReference type="Gene3D" id="3.90.190.10">
    <property type="entry name" value="Protein tyrosine phosphatase superfamily"/>
    <property type="match status" value="1"/>
</dbReference>
<keyword evidence="2" id="KW-0378">Hydrolase</keyword>
<dbReference type="GO" id="GO:0005737">
    <property type="term" value="C:cytoplasm"/>
    <property type="evidence" value="ECO:0007669"/>
    <property type="project" value="TreeGrafter"/>
</dbReference>
<dbReference type="GO" id="GO:0048246">
    <property type="term" value="P:macrophage chemotaxis"/>
    <property type="evidence" value="ECO:0007669"/>
    <property type="project" value="TreeGrafter"/>
</dbReference>
<dbReference type="GO" id="GO:2001237">
    <property type="term" value="P:negative regulation of extrinsic apoptotic signaling pathway"/>
    <property type="evidence" value="ECO:0007669"/>
    <property type="project" value="TreeGrafter"/>
</dbReference>
<dbReference type="GO" id="GO:0043236">
    <property type="term" value="F:laminin binding"/>
    <property type="evidence" value="ECO:0007669"/>
    <property type="project" value="TreeGrafter"/>
</dbReference>
<dbReference type="GO" id="GO:0001772">
    <property type="term" value="C:immunological synapse"/>
    <property type="evidence" value="ECO:0007669"/>
    <property type="project" value="TreeGrafter"/>
</dbReference>
<evidence type="ECO:0000256" key="4">
    <source>
        <dbReference type="RuleBase" id="RU102079"/>
    </source>
</evidence>
<dbReference type="Pfam" id="PF05706">
    <property type="entry name" value="CDKN3"/>
    <property type="match status" value="1"/>
</dbReference>
<dbReference type="GO" id="GO:0090280">
    <property type="term" value="P:positive regulation of calcium ion import"/>
    <property type="evidence" value="ECO:0007669"/>
    <property type="project" value="TreeGrafter"/>
</dbReference>
<dbReference type="Gene3D" id="2.60.120.200">
    <property type="match status" value="1"/>
</dbReference>
<feature type="region of interest" description="Disordered" evidence="5">
    <location>
        <begin position="1"/>
        <end position="26"/>
    </location>
</feature>
<proteinExistence type="predicted"/>
<dbReference type="GO" id="GO:0005615">
    <property type="term" value="C:extracellular space"/>
    <property type="evidence" value="ECO:0007669"/>
    <property type="project" value="TreeGrafter"/>
</dbReference>
<dbReference type="PROSITE" id="PS51304">
    <property type="entry name" value="GALECTIN"/>
    <property type="match status" value="1"/>
</dbReference>
<dbReference type="InterPro" id="IPR001079">
    <property type="entry name" value="Galectin_CRD"/>
</dbReference>
<dbReference type="SUPFAM" id="SSF49899">
    <property type="entry name" value="Concanavalin A-like lectins/glucanases"/>
    <property type="match status" value="1"/>
</dbReference>
<dbReference type="SMART" id="SM00908">
    <property type="entry name" value="Gal-bind_lectin"/>
    <property type="match status" value="1"/>
</dbReference>
<dbReference type="CDD" id="cd14505">
    <property type="entry name" value="CDKN3-like"/>
    <property type="match status" value="1"/>
</dbReference>
<evidence type="ECO:0000256" key="1">
    <source>
        <dbReference type="ARBA" id="ARBA00022734"/>
    </source>
</evidence>
<dbReference type="PANTHER" id="PTHR11346:SF179">
    <property type="entry name" value="GALECTIN"/>
    <property type="match status" value="1"/>
</dbReference>
<dbReference type="GO" id="GO:0048030">
    <property type="term" value="F:disaccharide binding"/>
    <property type="evidence" value="ECO:0007669"/>
    <property type="project" value="TreeGrafter"/>
</dbReference>
<keyword evidence="9" id="KW-1185">Reference proteome</keyword>
<evidence type="ECO:0000256" key="3">
    <source>
        <dbReference type="ARBA" id="ARBA00022912"/>
    </source>
</evidence>
<keyword evidence="1 4" id="KW-0430">Lectin</keyword>
<feature type="region of interest" description="Disordered" evidence="5">
    <location>
        <begin position="325"/>
        <end position="355"/>
    </location>
</feature>
<dbReference type="GO" id="GO:0048245">
    <property type="term" value="P:eosinophil chemotaxis"/>
    <property type="evidence" value="ECO:0007669"/>
    <property type="project" value="TreeGrafter"/>
</dbReference>
<feature type="compositionally biased region" description="Polar residues" evidence="5">
    <location>
        <begin position="183"/>
        <end position="193"/>
    </location>
</feature>
<dbReference type="FunFam" id="2.60.120.200:FF:000023">
    <property type="entry name" value="Galectin"/>
    <property type="match status" value="1"/>
</dbReference>
<dbReference type="PROSITE" id="PS50056">
    <property type="entry name" value="TYR_PHOSPHATASE_2"/>
    <property type="match status" value="1"/>
</dbReference>
<dbReference type="FunFam" id="3.90.190.10:FF:000157">
    <property type="entry name" value="Protein-tyrosine phosphatase"/>
    <property type="match status" value="1"/>
</dbReference>
<dbReference type="InterPro" id="IPR029021">
    <property type="entry name" value="Prot-tyrosine_phosphatase-like"/>
</dbReference>
<dbReference type="GO" id="GO:0002548">
    <property type="term" value="P:monocyte chemotaxis"/>
    <property type="evidence" value="ECO:0007669"/>
    <property type="project" value="TreeGrafter"/>
</dbReference>
<dbReference type="GO" id="GO:0030593">
    <property type="term" value="P:neutrophil chemotaxis"/>
    <property type="evidence" value="ECO:0007669"/>
    <property type="project" value="TreeGrafter"/>
</dbReference>
<dbReference type="CDD" id="cd00070">
    <property type="entry name" value="GLECT"/>
    <property type="match status" value="1"/>
</dbReference>
<dbReference type="GO" id="GO:0004725">
    <property type="term" value="F:protein tyrosine phosphatase activity"/>
    <property type="evidence" value="ECO:0007669"/>
    <property type="project" value="InterPro"/>
</dbReference>
<name>A0A8X7WYJ0_POLSE</name>
<feature type="compositionally biased region" description="Low complexity" evidence="5">
    <location>
        <begin position="226"/>
        <end position="236"/>
    </location>
</feature>
<dbReference type="EMBL" id="JAATIS010008546">
    <property type="protein sequence ID" value="KAG2457885.1"/>
    <property type="molecule type" value="Genomic_DNA"/>
</dbReference>
<dbReference type="PROSITE" id="PS00383">
    <property type="entry name" value="TYR_PHOSPHATASE_1"/>
    <property type="match status" value="1"/>
</dbReference>
<reference evidence="8 9" key="1">
    <citation type="journal article" date="2021" name="Cell">
        <title>Tracing the genetic footprints of vertebrate landing in non-teleost ray-finned fishes.</title>
        <authorList>
            <person name="Bi X."/>
            <person name="Wang K."/>
            <person name="Yang L."/>
            <person name="Pan H."/>
            <person name="Jiang H."/>
            <person name="Wei Q."/>
            <person name="Fang M."/>
            <person name="Yu H."/>
            <person name="Zhu C."/>
            <person name="Cai Y."/>
            <person name="He Y."/>
            <person name="Gan X."/>
            <person name="Zeng H."/>
            <person name="Yu D."/>
            <person name="Zhu Y."/>
            <person name="Jiang H."/>
            <person name="Qiu Q."/>
            <person name="Yang H."/>
            <person name="Zhang Y.E."/>
            <person name="Wang W."/>
            <person name="Zhu M."/>
            <person name="He S."/>
            <person name="Zhang G."/>
        </authorList>
    </citation>
    <scope>NUCLEOTIDE SEQUENCE [LARGE SCALE GENOMIC DNA]</scope>
    <source>
        <strain evidence="8">Bchr_013</strain>
    </source>
</reference>
<dbReference type="GO" id="GO:0019863">
    <property type="term" value="F:IgE binding"/>
    <property type="evidence" value="ECO:0007669"/>
    <property type="project" value="TreeGrafter"/>
</dbReference>
<dbReference type="SMART" id="SM00276">
    <property type="entry name" value="GLECT"/>
    <property type="match status" value="1"/>
</dbReference>
<comment type="caution">
    <text evidence="8">The sequence shown here is derived from an EMBL/GenBank/DDBJ whole genome shotgun (WGS) entry which is preliminary data.</text>
</comment>
<evidence type="ECO:0000256" key="2">
    <source>
        <dbReference type="ARBA" id="ARBA00022801"/>
    </source>
</evidence>